<dbReference type="Proteomes" id="UP001500460">
    <property type="component" value="Unassembled WGS sequence"/>
</dbReference>
<sequence length="699" mass="72587">MASIGGAGGAGEAGGIPGSGAAWFPEHGRRRDLPGPLRAALVLVHALFLITVVGGLGLLLTASSYDALDGGVLALTAYGAAPGVLGWWLARRSREGGSRTWAGLIAVQAWLVLGAVDNIVQGSSRGCVQLFLPVLILYFLTRPDSRAWYRLPEPDRRERRPFSLARMIRRRRDEGQTAVEYAGLVAVVAAIIAALVVSGLGTRIHAGVQAQVCKVTGMGCAAPAGDGTDVTAGDGPKTDPGSGPGSGSDGDDGDGGDKTEAGDGDAPKTDDGCFSGFGAFLGCAGDQVEQVGEGLFVDGIGGDLKGVWDTVSSPLDTLEGLKDYGGTIADQWSEGTREAGDKWARGDYLDALTDWGGATVDSGVKILDDMFVGDEVRDHWDKGDKTRAATTVVWNVGSLFIPGYGEAKVAGKLGKLGKLGALGKLTDEAAEAAERARKAAGTGDVEGARKAAREADEAADEAERKARESGCTIAAPARRAPYGGGPHLGGPGTGTTVLALTAATSPYVVLADDGCDEEAREQAKQAREQAEAAGKAADEAGKKADGAHGGKPANEWRARDDIAGPARGKTLKFPNKRHTVSGSAGGQVKERNTVILRGNEDLVRADIEGIANGRATLSPDGNTYEINGRTYEVEGNGTVFPKSGPGLVEMDRIEYAALKEIARNKGDIGKSQQLQRDPKFVDNPAKVQKAKQIYDGTYK</sequence>
<accession>A0ABN3K1F4</accession>
<feature type="transmembrane region" description="Helical" evidence="2">
    <location>
        <begin position="178"/>
        <end position="201"/>
    </location>
</feature>
<feature type="transmembrane region" description="Helical" evidence="2">
    <location>
        <begin position="72"/>
        <end position="90"/>
    </location>
</feature>
<keyword evidence="2" id="KW-0812">Transmembrane</keyword>
<evidence type="ECO:0000256" key="1">
    <source>
        <dbReference type="SAM" id="MobiDB-lite"/>
    </source>
</evidence>
<feature type="compositionally biased region" description="Basic and acidic residues" evidence="1">
    <location>
        <begin position="520"/>
        <end position="562"/>
    </location>
</feature>
<feature type="compositionally biased region" description="Basic and acidic residues" evidence="1">
    <location>
        <begin position="446"/>
        <end position="468"/>
    </location>
</feature>
<dbReference type="EMBL" id="BAAATK010000028">
    <property type="protein sequence ID" value="GAA2445989.1"/>
    <property type="molecule type" value="Genomic_DNA"/>
</dbReference>
<feature type="region of interest" description="Disordered" evidence="1">
    <location>
        <begin position="516"/>
        <end position="586"/>
    </location>
</feature>
<organism evidence="3 4">
    <name type="scientific">Streptomyces glaucus</name>
    <dbReference type="NCBI Taxonomy" id="284029"/>
    <lineage>
        <taxon>Bacteria</taxon>
        <taxon>Bacillati</taxon>
        <taxon>Actinomycetota</taxon>
        <taxon>Actinomycetes</taxon>
        <taxon>Kitasatosporales</taxon>
        <taxon>Streptomycetaceae</taxon>
        <taxon>Streptomyces</taxon>
    </lineage>
</organism>
<dbReference type="RefSeq" id="WP_344605681.1">
    <property type="nucleotide sequence ID" value="NZ_BAAATK010000028.1"/>
</dbReference>
<proteinExistence type="predicted"/>
<keyword evidence="4" id="KW-1185">Reference proteome</keyword>
<keyword evidence="2" id="KW-0472">Membrane</keyword>
<comment type="caution">
    <text evidence="3">The sequence shown here is derived from an EMBL/GenBank/DDBJ whole genome shotgun (WGS) entry which is preliminary data.</text>
</comment>
<protein>
    <recommendedName>
        <fullName evidence="5">Integral membrane protein</fullName>
    </recommendedName>
</protein>
<feature type="transmembrane region" description="Helical" evidence="2">
    <location>
        <begin position="39"/>
        <end position="60"/>
    </location>
</feature>
<feature type="compositionally biased region" description="Low complexity" evidence="1">
    <location>
        <begin position="226"/>
        <end position="241"/>
    </location>
</feature>
<feature type="compositionally biased region" description="Basic and acidic residues" evidence="1">
    <location>
        <begin position="255"/>
        <end position="268"/>
    </location>
</feature>
<evidence type="ECO:0000313" key="4">
    <source>
        <dbReference type="Proteomes" id="UP001500460"/>
    </source>
</evidence>
<evidence type="ECO:0000256" key="2">
    <source>
        <dbReference type="SAM" id="Phobius"/>
    </source>
</evidence>
<evidence type="ECO:0000313" key="3">
    <source>
        <dbReference type="EMBL" id="GAA2445989.1"/>
    </source>
</evidence>
<gene>
    <name evidence="3" type="ORF">GCM10010421_41760</name>
</gene>
<feature type="region of interest" description="Disordered" evidence="1">
    <location>
        <begin position="436"/>
        <end position="489"/>
    </location>
</feature>
<evidence type="ECO:0008006" key="5">
    <source>
        <dbReference type="Google" id="ProtNLM"/>
    </source>
</evidence>
<feature type="region of interest" description="Disordered" evidence="1">
    <location>
        <begin position="226"/>
        <end position="268"/>
    </location>
</feature>
<keyword evidence="2" id="KW-1133">Transmembrane helix</keyword>
<name>A0ABN3K1F4_9ACTN</name>
<reference evidence="3 4" key="1">
    <citation type="journal article" date="2019" name="Int. J. Syst. Evol. Microbiol.">
        <title>The Global Catalogue of Microorganisms (GCM) 10K type strain sequencing project: providing services to taxonomists for standard genome sequencing and annotation.</title>
        <authorList>
            <consortium name="The Broad Institute Genomics Platform"/>
            <consortium name="The Broad Institute Genome Sequencing Center for Infectious Disease"/>
            <person name="Wu L."/>
            <person name="Ma J."/>
        </authorList>
    </citation>
    <scope>NUCLEOTIDE SEQUENCE [LARGE SCALE GENOMIC DNA]</scope>
    <source>
        <strain evidence="3 4">JCM 6922</strain>
    </source>
</reference>
<feature type="region of interest" description="Disordered" evidence="1">
    <location>
        <begin position="667"/>
        <end position="699"/>
    </location>
</feature>